<gene>
    <name evidence="3" type="ORF">FAES_0190</name>
</gene>
<feature type="chain" id="PRO_5003630136" evidence="2">
    <location>
        <begin position="19"/>
        <end position="107"/>
    </location>
</feature>
<dbReference type="RefSeq" id="WP_015329304.1">
    <property type="nucleotide sequence ID" value="NC_020054.1"/>
</dbReference>
<keyword evidence="4" id="KW-1185">Reference proteome</keyword>
<feature type="region of interest" description="Disordered" evidence="1">
    <location>
        <begin position="17"/>
        <end position="107"/>
    </location>
</feature>
<protein>
    <submittedName>
        <fullName evidence="3">Uncharacterized protein</fullName>
    </submittedName>
</protein>
<keyword evidence="2" id="KW-0732">Signal</keyword>
<feature type="signal peptide" evidence="2">
    <location>
        <begin position="1"/>
        <end position="18"/>
    </location>
</feature>
<dbReference type="EMBL" id="HE796683">
    <property type="protein sequence ID" value="CCG98204.1"/>
    <property type="molecule type" value="Genomic_DNA"/>
</dbReference>
<dbReference type="HOGENOM" id="CLU_2206134_0_0_10"/>
<proteinExistence type="predicted"/>
<organism evidence="3 4">
    <name type="scientific">Fibrella aestuarina BUZ 2</name>
    <dbReference type="NCBI Taxonomy" id="1166018"/>
    <lineage>
        <taxon>Bacteria</taxon>
        <taxon>Pseudomonadati</taxon>
        <taxon>Bacteroidota</taxon>
        <taxon>Cytophagia</taxon>
        <taxon>Cytophagales</taxon>
        <taxon>Spirosomataceae</taxon>
        <taxon>Fibrella</taxon>
    </lineage>
</organism>
<accession>I0K251</accession>
<dbReference type="Proteomes" id="UP000011058">
    <property type="component" value="Chromosome"/>
</dbReference>
<dbReference type="STRING" id="1166018.FAES_0190"/>
<dbReference type="OrthoDB" id="959908at2"/>
<sequence length="107" mass="11412">MKRLMVLVGLLCATGAWAQQRPDKKQDDASGNVDNMPVLNGQGQAVAMPTRTEKGNAVTMPTLTPTSRSEEAVTTALRSLEGQIKPLPADSTSQNKPGTIWPGPKKQ</sequence>
<reference evidence="3 4" key="1">
    <citation type="journal article" date="2012" name="J. Bacteriol.">
        <title>Genome Sequence of Fibrella aestuarina BUZ 2T, a Filamentous Marine Bacterium.</title>
        <authorList>
            <person name="Filippini M."/>
            <person name="Qi W."/>
            <person name="Blom J."/>
            <person name="Goesmann A."/>
            <person name="Smits T.H."/>
            <person name="Bagheri H.C."/>
        </authorList>
    </citation>
    <scope>NUCLEOTIDE SEQUENCE [LARGE SCALE GENOMIC DNA]</scope>
    <source>
        <strain evidence="4">BUZ 2T</strain>
    </source>
</reference>
<evidence type="ECO:0000313" key="4">
    <source>
        <dbReference type="Proteomes" id="UP000011058"/>
    </source>
</evidence>
<dbReference type="KEGG" id="fae:FAES_0190"/>
<evidence type="ECO:0000256" key="1">
    <source>
        <dbReference type="SAM" id="MobiDB-lite"/>
    </source>
</evidence>
<dbReference type="AlphaFoldDB" id="I0K251"/>
<evidence type="ECO:0000256" key="2">
    <source>
        <dbReference type="SAM" id="SignalP"/>
    </source>
</evidence>
<name>I0K251_9BACT</name>
<evidence type="ECO:0000313" key="3">
    <source>
        <dbReference type="EMBL" id="CCG98204.1"/>
    </source>
</evidence>